<dbReference type="PROSITE" id="PS00108">
    <property type="entry name" value="PROTEIN_KINASE_ST"/>
    <property type="match status" value="1"/>
</dbReference>
<evidence type="ECO:0000256" key="9">
    <source>
        <dbReference type="ARBA" id="ARBA00022741"/>
    </source>
</evidence>
<evidence type="ECO:0000256" key="16">
    <source>
        <dbReference type="ARBA" id="ARBA00023180"/>
    </source>
</evidence>
<dbReference type="AlphaFoldDB" id="N1QWT2"/>
<evidence type="ECO:0000256" key="7">
    <source>
        <dbReference type="ARBA" id="ARBA00022729"/>
    </source>
</evidence>
<protein>
    <recommendedName>
        <fullName evidence="19">Receptor-like serine/threonine-protein kinase</fullName>
        <ecNumber evidence="19">2.7.11.1</ecNumber>
    </recommendedName>
</protein>
<dbReference type="SUPFAM" id="SSF56112">
    <property type="entry name" value="Protein kinase-like (PK-like)"/>
    <property type="match status" value="1"/>
</dbReference>
<keyword evidence="13" id="KW-0472">Membrane</keyword>
<evidence type="ECO:0000256" key="5">
    <source>
        <dbReference type="ARBA" id="ARBA00022679"/>
    </source>
</evidence>
<sequence length="848" mass="94863">MGPANLLFIIVAVSAQLLSEAWLNFTEYPTANLSTSWTNNESSFTGPHVLQTLFYDGSAVRSLVLSSPQPILGPYFGAGFFCASPCNVFLFAIYIFHIRSDTKPHMVWSANRARPVREGATIELTIDGNLVLRDADGSLVWSSGSSERSVAGMVITEDCNLVLFDRRNGTVWQSFDHPSDVLLPGQSLLEGTRLVANTAATNWTENQVYMTVLPRGTNGYTGLYGYVGSTPSQLYYAFSAWVSENDTGNGPTKVTFLNSSLSLLVQTRQPSNPRMHNISLPAAKSTQYVRLESDGHLRLYEWSEDLLKCILRSDVTMLRELNDDCEFPTVCGEYGICTAGQCTCPFQDNSSSINYFKPVHLRKANLGCAPLNSISCQEMQHHKLLTLTDVSYFDTHHTIENATNVDSCKQACLKNCSCRAVIFRYHLNDSESECLWVTKVFSLKSIQPETAYFNSSAYLKVQSSPSSAASHPVANKRKVILGISLALVTAIIFIAVVITVCLLRRRKYEDNDEDLQFDQLPGMPTRFPFDKLRECTEGFSKKLGEGGFGSVFAGKLGEERVAVKRLEGARQGKKEFLAEVETIGSIEHINLVRLIGFCTEKFQRLLVYEYMSGGSLDRWIYYRHDNAPLDWLTRCGIILDIAKGLCYLHEECRRKIAHLDIKPQNILLDENFNAKVADFGLSKLIDRDQSKVMTMMRGTPGYMAPEWLTSQITEKVDVYSFGVVVMELISGRKNIDNSLPEESSHLINLFRGKARDNQLSDLIDEHSEDMLSHQEQVIQMMKLAMWCLLNDGGQRPNMSTVIKVLEGGMSIETTILHRFLNTNTVLPLEDNPTMYSVQPQASILSGAR</sequence>
<dbReference type="PROSITE" id="PS50948">
    <property type="entry name" value="PAN"/>
    <property type="match status" value="1"/>
</dbReference>
<name>N1QWT2_AEGTA</name>
<dbReference type="GO" id="GO:0005524">
    <property type="term" value="F:ATP binding"/>
    <property type="evidence" value="ECO:0007669"/>
    <property type="project" value="UniProtKB-UniRule"/>
</dbReference>
<dbReference type="PROSITE" id="PS50011">
    <property type="entry name" value="PROTEIN_KINASE_DOM"/>
    <property type="match status" value="1"/>
</dbReference>
<dbReference type="Pfam" id="PF08276">
    <property type="entry name" value="PAN_2"/>
    <property type="match status" value="1"/>
</dbReference>
<keyword evidence="2 19" id="KW-0723">Serine/threonine-protein kinase</keyword>
<dbReference type="EnsemblPlants" id="EMT14318">
    <property type="protein sequence ID" value="EMT14318"/>
    <property type="gene ID" value="F775_17534"/>
</dbReference>
<dbReference type="InterPro" id="IPR000719">
    <property type="entry name" value="Prot_kinase_dom"/>
</dbReference>
<comment type="similarity">
    <text evidence="19">Belongs to the protein kinase superfamily. Ser/Thr protein kinase family.</text>
</comment>
<comment type="catalytic activity">
    <reaction evidence="18 19">
        <text>L-seryl-[protein] + ATP = O-phospho-L-seryl-[protein] + ADP + H(+)</text>
        <dbReference type="Rhea" id="RHEA:17989"/>
        <dbReference type="Rhea" id="RHEA-COMP:9863"/>
        <dbReference type="Rhea" id="RHEA-COMP:11604"/>
        <dbReference type="ChEBI" id="CHEBI:15378"/>
        <dbReference type="ChEBI" id="CHEBI:29999"/>
        <dbReference type="ChEBI" id="CHEBI:30616"/>
        <dbReference type="ChEBI" id="CHEBI:83421"/>
        <dbReference type="ChEBI" id="CHEBI:456216"/>
        <dbReference type="EC" id="2.7.11.1"/>
    </reaction>
</comment>
<evidence type="ECO:0000256" key="14">
    <source>
        <dbReference type="ARBA" id="ARBA00023157"/>
    </source>
</evidence>
<keyword evidence="14" id="KW-1015">Disulfide bond</keyword>
<evidence type="ECO:0000256" key="13">
    <source>
        <dbReference type="ARBA" id="ARBA00023136"/>
    </source>
</evidence>
<dbReference type="FunFam" id="3.30.200.20:FF:000178">
    <property type="entry name" value="serine/threonine-protein kinase PBS1-like"/>
    <property type="match status" value="1"/>
</dbReference>
<dbReference type="PROSITE" id="PS00107">
    <property type="entry name" value="PROTEIN_KINASE_ATP"/>
    <property type="match status" value="1"/>
</dbReference>
<keyword evidence="8" id="KW-0430">Lectin</keyword>
<evidence type="ECO:0000256" key="11">
    <source>
        <dbReference type="ARBA" id="ARBA00022840"/>
    </source>
</evidence>
<evidence type="ECO:0000256" key="12">
    <source>
        <dbReference type="ARBA" id="ARBA00022989"/>
    </source>
</evidence>
<dbReference type="EC" id="2.7.11.1" evidence="19"/>
<evidence type="ECO:0000256" key="3">
    <source>
        <dbReference type="ARBA" id="ARBA00022536"/>
    </source>
</evidence>
<dbReference type="Gene3D" id="2.90.10.30">
    <property type="match status" value="1"/>
</dbReference>
<dbReference type="FunFam" id="2.90.10.30:FF:000003">
    <property type="entry name" value="Os04g0303100 protein"/>
    <property type="match status" value="1"/>
</dbReference>
<keyword evidence="11 19" id="KW-0067">ATP-binding</keyword>
<keyword evidence="6" id="KW-0812">Transmembrane</keyword>
<keyword evidence="16" id="KW-0325">Glycoprotein</keyword>
<dbReference type="CDD" id="cd01098">
    <property type="entry name" value="PAN_AP_plant"/>
    <property type="match status" value="1"/>
</dbReference>
<keyword evidence="7" id="KW-0732">Signal</keyword>
<dbReference type="InterPro" id="IPR036426">
    <property type="entry name" value="Bulb-type_lectin_dom_sf"/>
</dbReference>
<comment type="subcellular location">
    <subcellularLocation>
        <location evidence="1">Membrane</location>
        <topology evidence="1">Single-pass type I membrane protein</topology>
    </subcellularLocation>
</comment>
<keyword evidence="12" id="KW-1133">Transmembrane helix</keyword>
<dbReference type="GO" id="GO:0004674">
    <property type="term" value="F:protein serine/threonine kinase activity"/>
    <property type="evidence" value="ECO:0007669"/>
    <property type="project" value="UniProtKB-KW"/>
</dbReference>
<evidence type="ECO:0000256" key="18">
    <source>
        <dbReference type="ARBA" id="ARBA00048679"/>
    </source>
</evidence>
<dbReference type="PANTHER" id="PTHR47976:SF30">
    <property type="entry name" value="RECEPTOR-LIKE SERINE_THREONINE-PROTEIN KINASE"/>
    <property type="match status" value="1"/>
</dbReference>
<evidence type="ECO:0000256" key="8">
    <source>
        <dbReference type="ARBA" id="ARBA00022734"/>
    </source>
</evidence>
<dbReference type="Pfam" id="PF00069">
    <property type="entry name" value="Pkinase"/>
    <property type="match status" value="1"/>
</dbReference>
<dbReference type="PANTHER" id="PTHR47976">
    <property type="entry name" value="G-TYPE LECTIN S-RECEPTOR-LIKE SERINE/THREONINE-PROTEIN KINASE SD2-5"/>
    <property type="match status" value="1"/>
</dbReference>
<evidence type="ECO:0000256" key="1">
    <source>
        <dbReference type="ARBA" id="ARBA00004479"/>
    </source>
</evidence>
<keyword evidence="10 19" id="KW-0418">Kinase</keyword>
<evidence type="ECO:0000256" key="19">
    <source>
        <dbReference type="PIRNR" id="PIRNR000641"/>
    </source>
</evidence>
<dbReference type="OMA" id="GEPSWIM"/>
<dbReference type="InterPro" id="IPR024171">
    <property type="entry name" value="SRK-like_kinase"/>
</dbReference>
<proteinExistence type="inferred from homology"/>
<dbReference type="GO" id="GO:0051707">
    <property type="term" value="P:response to other organism"/>
    <property type="evidence" value="ECO:0007669"/>
    <property type="project" value="UniProtKB-ARBA"/>
</dbReference>
<reference evidence="20" key="1">
    <citation type="submission" date="2015-06" db="UniProtKB">
        <authorList>
            <consortium name="EnsemblPlants"/>
        </authorList>
    </citation>
    <scope>IDENTIFICATION</scope>
</reference>
<evidence type="ECO:0000256" key="4">
    <source>
        <dbReference type="ARBA" id="ARBA00022553"/>
    </source>
</evidence>
<dbReference type="Gene3D" id="1.10.510.10">
    <property type="entry name" value="Transferase(Phosphotransferase) domain 1"/>
    <property type="match status" value="1"/>
</dbReference>
<comment type="catalytic activity">
    <reaction evidence="17 19">
        <text>L-threonyl-[protein] + ATP = O-phospho-L-threonyl-[protein] + ADP + H(+)</text>
        <dbReference type="Rhea" id="RHEA:46608"/>
        <dbReference type="Rhea" id="RHEA-COMP:11060"/>
        <dbReference type="Rhea" id="RHEA-COMP:11605"/>
        <dbReference type="ChEBI" id="CHEBI:15378"/>
        <dbReference type="ChEBI" id="CHEBI:30013"/>
        <dbReference type="ChEBI" id="CHEBI:30616"/>
        <dbReference type="ChEBI" id="CHEBI:61977"/>
        <dbReference type="ChEBI" id="CHEBI:456216"/>
        <dbReference type="EC" id="2.7.11.1"/>
    </reaction>
</comment>
<keyword evidence="15" id="KW-0675">Receptor</keyword>
<dbReference type="InterPro" id="IPR003609">
    <property type="entry name" value="Pan_app"/>
</dbReference>
<dbReference type="InterPro" id="IPR017441">
    <property type="entry name" value="Protein_kinase_ATP_BS"/>
</dbReference>
<dbReference type="Gene3D" id="3.30.200.20">
    <property type="entry name" value="Phosphorylase Kinase, domain 1"/>
    <property type="match status" value="1"/>
</dbReference>
<organism evidence="20">
    <name type="scientific">Aegilops tauschii</name>
    <name type="common">Tausch's goatgrass</name>
    <name type="synonym">Aegilops squarrosa</name>
    <dbReference type="NCBI Taxonomy" id="37682"/>
    <lineage>
        <taxon>Eukaryota</taxon>
        <taxon>Viridiplantae</taxon>
        <taxon>Streptophyta</taxon>
        <taxon>Embryophyta</taxon>
        <taxon>Tracheophyta</taxon>
        <taxon>Spermatophyta</taxon>
        <taxon>Magnoliopsida</taxon>
        <taxon>Liliopsida</taxon>
        <taxon>Poales</taxon>
        <taxon>Poaceae</taxon>
        <taxon>BOP clade</taxon>
        <taxon>Pooideae</taxon>
        <taxon>Triticodae</taxon>
        <taxon>Triticeae</taxon>
        <taxon>Triticinae</taxon>
        <taxon>Aegilops</taxon>
    </lineage>
</organism>
<dbReference type="InterPro" id="IPR011009">
    <property type="entry name" value="Kinase-like_dom_sf"/>
</dbReference>
<dbReference type="SUPFAM" id="SSF51110">
    <property type="entry name" value="alpha-D-mannose-specific plant lectins"/>
    <property type="match status" value="1"/>
</dbReference>
<keyword evidence="3" id="KW-0245">EGF-like domain</keyword>
<keyword evidence="5 19" id="KW-0808">Transferase</keyword>
<evidence type="ECO:0000256" key="15">
    <source>
        <dbReference type="ARBA" id="ARBA00023170"/>
    </source>
</evidence>
<dbReference type="GO" id="GO:0030246">
    <property type="term" value="F:carbohydrate binding"/>
    <property type="evidence" value="ECO:0007669"/>
    <property type="project" value="UniProtKB-KW"/>
</dbReference>
<dbReference type="InterPro" id="IPR051343">
    <property type="entry name" value="G-type_lectin_kinases/EP1-like"/>
</dbReference>
<dbReference type="CDD" id="cd14066">
    <property type="entry name" value="STKc_IRAK"/>
    <property type="match status" value="1"/>
</dbReference>
<keyword evidence="4" id="KW-0597">Phosphoprotein</keyword>
<keyword evidence="9 19" id="KW-0547">Nucleotide-binding</keyword>
<dbReference type="PIRSF" id="PIRSF000641">
    <property type="entry name" value="SRK"/>
    <property type="match status" value="1"/>
</dbReference>
<evidence type="ECO:0000313" key="20">
    <source>
        <dbReference type="EnsemblPlants" id="EMT14318"/>
    </source>
</evidence>
<dbReference type="Pfam" id="PF01453">
    <property type="entry name" value="B_lectin"/>
    <property type="match status" value="1"/>
</dbReference>
<dbReference type="SMART" id="SM00108">
    <property type="entry name" value="B_lectin"/>
    <property type="match status" value="1"/>
</dbReference>
<dbReference type="InterPro" id="IPR001480">
    <property type="entry name" value="Bulb-type_lectin_dom"/>
</dbReference>
<dbReference type="FunFam" id="1.10.510.10:FF:000248">
    <property type="entry name" value="S-receptor-like kinase 5"/>
    <property type="match status" value="1"/>
</dbReference>
<dbReference type="InterPro" id="IPR008271">
    <property type="entry name" value="Ser/Thr_kinase_AS"/>
</dbReference>
<evidence type="ECO:0000256" key="17">
    <source>
        <dbReference type="ARBA" id="ARBA00047899"/>
    </source>
</evidence>
<dbReference type="CDD" id="cd00028">
    <property type="entry name" value="B_lectin"/>
    <property type="match status" value="1"/>
</dbReference>
<evidence type="ECO:0000256" key="2">
    <source>
        <dbReference type="ARBA" id="ARBA00022527"/>
    </source>
</evidence>
<dbReference type="PROSITE" id="PS50927">
    <property type="entry name" value="BULB_LECTIN"/>
    <property type="match status" value="1"/>
</dbReference>
<accession>N1QWT2</accession>
<dbReference type="SMART" id="SM00220">
    <property type="entry name" value="S_TKc"/>
    <property type="match status" value="1"/>
</dbReference>
<evidence type="ECO:0000256" key="6">
    <source>
        <dbReference type="ARBA" id="ARBA00022692"/>
    </source>
</evidence>
<evidence type="ECO:0000256" key="10">
    <source>
        <dbReference type="ARBA" id="ARBA00022777"/>
    </source>
</evidence>
<dbReference type="GO" id="GO:0016020">
    <property type="term" value="C:membrane"/>
    <property type="evidence" value="ECO:0007669"/>
    <property type="project" value="UniProtKB-SubCell"/>
</dbReference>